<sequence length="386" mass="44019">MKKDEENLEYFAKNNKKMDDRDILPSIEFLENIAWEYNSDGTERNFAEKLEACRREKYRSADASALTGESVGIDSEKLDRVPEGRFNTEVDDAYFECFYQASEYDYLYVVLDTMRDDKTIAKGPLPRFHKWSWSTFLKGHLLSIEDPMYFESDISVGWFYGTKERDYRDATAKLVMRVARLLGIPNEHIIFYSVSSGGTSGLFTAEKISGSVAIASNPQLDLTRFLPSALANFKECTGIDLTYEKEYGDAGRVDFAHVLSTNSLSKYLVIINCRSKIDFNDQLIPFCKELGITPRYGLQKIGNLIIWVIDAPGPHPHLYYESKTMYFAIDFLAKTLAEGGDIDRLKSLYIMFSEFWHEKAGLIAGDPECLDDADPVGKSFAEQLKR</sequence>
<evidence type="ECO:0000313" key="1">
    <source>
        <dbReference type="EMBL" id="AMK50465.1"/>
    </source>
</evidence>
<dbReference type="AlphaFoldDB" id="A0A140DMH8"/>
<accession>A0A140DMH8</accession>
<dbReference type="Proteomes" id="UP000031866">
    <property type="component" value="Chromosome"/>
</dbReference>
<name>A0A140DMH8_CLOBE</name>
<dbReference type="EMBL" id="CP010086">
    <property type="protein sequence ID" value="AMK50465.1"/>
    <property type="molecule type" value="Genomic_DNA"/>
</dbReference>
<gene>
    <name evidence="1" type="ORF">LF65_06650</name>
</gene>
<dbReference type="STRING" id="1520.LF65_06650"/>
<organism evidence="1 2">
    <name type="scientific">Clostridium beijerinckii</name>
    <name type="common">Clostridium MP</name>
    <dbReference type="NCBI Taxonomy" id="1520"/>
    <lineage>
        <taxon>Bacteria</taxon>
        <taxon>Bacillati</taxon>
        <taxon>Bacillota</taxon>
        <taxon>Clostridia</taxon>
        <taxon>Eubacteriales</taxon>
        <taxon>Clostridiaceae</taxon>
        <taxon>Clostridium</taxon>
    </lineage>
</organism>
<protein>
    <submittedName>
        <fullName evidence="1">Uncharacterized protein</fullName>
    </submittedName>
</protein>
<dbReference type="KEGG" id="cbei:LF65_06650"/>
<dbReference type="RefSeq" id="WP_061114904.1">
    <property type="nucleotide sequence ID" value="NZ_CP010086.2"/>
</dbReference>
<evidence type="ECO:0000313" key="2">
    <source>
        <dbReference type="Proteomes" id="UP000031866"/>
    </source>
</evidence>
<proteinExistence type="predicted"/>
<reference evidence="2" key="1">
    <citation type="submission" date="2014-12" db="EMBL/GenBank/DDBJ databases">
        <title>Genome sequence of Clostridium beijerinckii strain 59B.</title>
        <authorList>
            <person name="Little G.T."/>
            <person name="Minton N.P."/>
        </authorList>
    </citation>
    <scope>NUCLEOTIDE SEQUENCE [LARGE SCALE GENOMIC DNA]</scope>
    <source>
        <strain evidence="2">59B</strain>
    </source>
</reference>
<dbReference type="OrthoDB" id="8421922at2"/>